<organism evidence="5 6">
    <name type="scientific">Actinomadura rubteroloni</name>
    <dbReference type="NCBI Taxonomy" id="1926885"/>
    <lineage>
        <taxon>Bacteria</taxon>
        <taxon>Bacillati</taxon>
        <taxon>Actinomycetota</taxon>
        <taxon>Actinomycetes</taxon>
        <taxon>Streptosporangiales</taxon>
        <taxon>Thermomonosporaceae</taxon>
        <taxon>Actinomadura</taxon>
    </lineage>
</organism>
<proteinExistence type="predicted"/>
<keyword evidence="2" id="KW-0547">Nucleotide-binding</keyword>
<dbReference type="AlphaFoldDB" id="A0A2P4ULG8"/>
<evidence type="ECO:0000256" key="2">
    <source>
        <dbReference type="ARBA" id="ARBA00022806"/>
    </source>
</evidence>
<dbReference type="Pfam" id="PF12705">
    <property type="entry name" value="PDDEXK_1"/>
    <property type="match status" value="1"/>
</dbReference>
<gene>
    <name evidence="5" type="ORF">BTM25_02800</name>
</gene>
<dbReference type="Proteomes" id="UP000242367">
    <property type="component" value="Unassembled WGS sequence"/>
</dbReference>
<evidence type="ECO:0000256" key="1">
    <source>
        <dbReference type="ARBA" id="ARBA00022763"/>
    </source>
</evidence>
<evidence type="ECO:0000313" key="6">
    <source>
        <dbReference type="Proteomes" id="UP000242367"/>
    </source>
</evidence>
<dbReference type="GO" id="GO:0004386">
    <property type="term" value="F:helicase activity"/>
    <property type="evidence" value="ECO:0007669"/>
    <property type="project" value="UniProtKB-KW"/>
</dbReference>
<dbReference type="InterPro" id="IPR038726">
    <property type="entry name" value="PDDEXK_AddAB-type"/>
</dbReference>
<evidence type="ECO:0000259" key="4">
    <source>
        <dbReference type="Pfam" id="PF12705"/>
    </source>
</evidence>
<evidence type="ECO:0000256" key="3">
    <source>
        <dbReference type="ARBA" id="ARBA00023204"/>
    </source>
</evidence>
<keyword evidence="6" id="KW-1185">Reference proteome</keyword>
<keyword evidence="2" id="KW-0378">Hydrolase</keyword>
<evidence type="ECO:0000313" key="5">
    <source>
        <dbReference type="EMBL" id="POM25896.1"/>
    </source>
</evidence>
<dbReference type="EMBL" id="MTBP01000001">
    <property type="protein sequence ID" value="POM25896.1"/>
    <property type="molecule type" value="Genomic_DNA"/>
</dbReference>
<feature type="domain" description="PD-(D/E)XK endonuclease-like" evidence="4">
    <location>
        <begin position="296"/>
        <end position="539"/>
    </location>
</feature>
<keyword evidence="1" id="KW-0227">DNA damage</keyword>
<protein>
    <submittedName>
        <fullName evidence="5">PD-(D/E)XK nuclease superfamily protein</fullName>
    </submittedName>
</protein>
<sequence>MSWTVMPGMTGDTNFIRVQPANVRDNDESCPQQLALMTHPAVTRETAVPRRSRLRTTSSLNALRAVLDLIEFDHLPPDAALARWRDSAGHRCHPGLAAWTAEAVRNYLIAAETIDAASGMAENPAFEPVTRDWARRRTVRNGDVPLVHEETVMGRRHAGPEIRELRLIRTSSVANRARDEAEIALAAGVLADARPVLGSSRGKPYVLGRPAPVRRVRIVEIGCADGSHNVLFDDSPQAARDKYRRDAEKRVHAVSAGGEYRPGNNCGRCVVVDLCPAVPVRPGLLGISAPAGTRRSWSISTGRAYRICPARSHFADLFLPRDRQTENSGAPTRGNAVHAFIEERHRRTPAQACRSDEAPTTREGWRAGTHSVTGFEARLGIQMIGDHALVCPLGRLHENADILPERYVVAYDPSADVVVIAKTDLVYRAADSWVLRETKTTARSLNDGDLLDRIPQLALGLVLSAEGVLPGGRGGCRVELERLTSTGPVVSVLDATDPELVERARRIVTAYAEQWREDELFPTRPGKECKGCGFVRWCPDAPKGAAP</sequence>
<comment type="caution">
    <text evidence="5">The sequence shown here is derived from an EMBL/GenBank/DDBJ whole genome shotgun (WGS) entry which is preliminary data.</text>
</comment>
<keyword evidence="2" id="KW-0347">Helicase</keyword>
<dbReference type="GO" id="GO:0006281">
    <property type="term" value="P:DNA repair"/>
    <property type="evidence" value="ECO:0007669"/>
    <property type="project" value="UniProtKB-KW"/>
</dbReference>
<reference evidence="5 6" key="1">
    <citation type="journal article" date="2017" name="Chemistry">
        <title>Isolation, Biosynthesis and Chemical Modifications of Rubterolones A-F: Rare Tropolone Alkaloids from Actinomadura sp. 5-2.</title>
        <authorList>
            <person name="Guo H."/>
            <person name="Benndorf R."/>
            <person name="Leichnitz D."/>
            <person name="Klassen J.L."/>
            <person name="Vollmers J."/>
            <person name="Gorls H."/>
            <person name="Steinacker M."/>
            <person name="Weigel C."/>
            <person name="Dahse H.M."/>
            <person name="Kaster A.K."/>
            <person name="de Beer Z.W."/>
            <person name="Poulsen M."/>
            <person name="Beemelmanns C."/>
        </authorList>
    </citation>
    <scope>NUCLEOTIDE SEQUENCE [LARGE SCALE GENOMIC DNA]</scope>
    <source>
        <strain evidence="5 6">5-2</strain>
    </source>
</reference>
<keyword evidence="2" id="KW-0067">ATP-binding</keyword>
<name>A0A2P4ULG8_9ACTN</name>
<accession>A0A2P4ULG8</accession>
<keyword evidence="3" id="KW-0234">DNA repair</keyword>